<sequence>MTNKTEPAVDLMPSMRALCTASENRDRNNLIIKRFRAVVDRELDALKLSGLIDDHEDTGDVLQAILENRLKPLQQSTGLRNTCKTRIH</sequence>
<organism evidence="1 2">
    <name type="scientific">Aestuariispira insulae</name>
    <dbReference type="NCBI Taxonomy" id="1461337"/>
    <lineage>
        <taxon>Bacteria</taxon>
        <taxon>Pseudomonadati</taxon>
        <taxon>Pseudomonadota</taxon>
        <taxon>Alphaproteobacteria</taxon>
        <taxon>Rhodospirillales</taxon>
        <taxon>Kiloniellaceae</taxon>
        <taxon>Aestuariispira</taxon>
    </lineage>
</organism>
<evidence type="ECO:0000313" key="2">
    <source>
        <dbReference type="Proteomes" id="UP000256845"/>
    </source>
</evidence>
<comment type="caution">
    <text evidence="1">The sequence shown here is derived from an EMBL/GenBank/DDBJ whole genome shotgun (WGS) entry which is preliminary data.</text>
</comment>
<accession>A0A3D9HS13</accession>
<dbReference type="EMBL" id="QRDW01000002">
    <property type="protein sequence ID" value="RED52287.1"/>
    <property type="molecule type" value="Genomic_DNA"/>
</dbReference>
<dbReference type="Proteomes" id="UP000256845">
    <property type="component" value="Unassembled WGS sequence"/>
</dbReference>
<evidence type="ECO:0000313" key="1">
    <source>
        <dbReference type="EMBL" id="RED52287.1"/>
    </source>
</evidence>
<name>A0A3D9HS13_9PROT</name>
<gene>
    <name evidence="1" type="ORF">DFP90_102306</name>
</gene>
<reference evidence="1 2" key="1">
    <citation type="submission" date="2018-07" db="EMBL/GenBank/DDBJ databases">
        <title>Genomic Encyclopedia of Type Strains, Phase III (KMG-III): the genomes of soil and plant-associated and newly described type strains.</title>
        <authorList>
            <person name="Whitman W."/>
        </authorList>
    </citation>
    <scope>NUCLEOTIDE SEQUENCE [LARGE SCALE GENOMIC DNA]</scope>
    <source>
        <strain evidence="1 2">CECT 8488</strain>
    </source>
</reference>
<proteinExistence type="predicted"/>
<dbReference type="RefSeq" id="WP_115935836.1">
    <property type="nucleotide sequence ID" value="NZ_QRDW01000002.1"/>
</dbReference>
<protein>
    <submittedName>
        <fullName evidence="1">Uncharacterized protein</fullName>
    </submittedName>
</protein>
<dbReference type="AlphaFoldDB" id="A0A3D9HS13"/>
<keyword evidence="2" id="KW-1185">Reference proteome</keyword>